<gene>
    <name evidence="5" type="ordered locus">Calni_1618</name>
</gene>
<dbReference type="PANTHER" id="PTHR11596:SF5">
    <property type="entry name" value="ALKALINE PHOSPHATASE"/>
    <property type="match status" value="1"/>
</dbReference>
<protein>
    <submittedName>
        <fullName evidence="5">Alkaline phosphatase</fullName>
        <ecNumber evidence="5">3.1.3.1</ecNumber>
    </submittedName>
</protein>
<feature type="binding site" evidence="3">
    <location>
        <position position="319"/>
    </location>
    <ligand>
        <name>Zn(2+)</name>
        <dbReference type="ChEBI" id="CHEBI:29105"/>
        <label>2</label>
    </ligand>
</feature>
<dbReference type="Proteomes" id="UP000007039">
    <property type="component" value="Chromosome"/>
</dbReference>
<dbReference type="Pfam" id="PF00245">
    <property type="entry name" value="Alk_phosphatase"/>
    <property type="match status" value="1"/>
</dbReference>
<dbReference type="Gene3D" id="1.10.1200.140">
    <property type="entry name" value="Alkaline phosphatase, crown domain"/>
    <property type="match status" value="1"/>
</dbReference>
<evidence type="ECO:0000256" key="2">
    <source>
        <dbReference type="PIRSR" id="PIRSR601952-1"/>
    </source>
</evidence>
<dbReference type="RefSeq" id="WP_013451736.1">
    <property type="nucleotide sequence ID" value="NC_014758.1"/>
</dbReference>
<evidence type="ECO:0000256" key="3">
    <source>
        <dbReference type="PIRSR" id="PIRSR601952-2"/>
    </source>
</evidence>
<accession>E4TFF2</accession>
<feature type="binding site" evidence="3">
    <location>
        <position position="443"/>
    </location>
    <ligand>
        <name>Zn(2+)</name>
        <dbReference type="ChEBI" id="CHEBI:29105"/>
        <label>2</label>
    </ligand>
</feature>
<dbReference type="HOGENOM" id="CLU_008539_6_2_0"/>
<dbReference type="GO" id="GO:0046872">
    <property type="term" value="F:metal ion binding"/>
    <property type="evidence" value="ECO:0007669"/>
    <property type="project" value="UniProtKB-KW"/>
</dbReference>
<evidence type="ECO:0000313" key="5">
    <source>
        <dbReference type="EMBL" id="ADR19525.1"/>
    </source>
</evidence>
<keyword evidence="5" id="KW-0378">Hydrolase</keyword>
<dbReference type="InterPro" id="IPR042085">
    <property type="entry name" value="Ap_crown"/>
</dbReference>
<dbReference type="CDD" id="cd16012">
    <property type="entry name" value="ALP"/>
    <property type="match status" value="1"/>
</dbReference>
<dbReference type="EC" id="3.1.3.1" evidence="5"/>
<evidence type="ECO:0000256" key="4">
    <source>
        <dbReference type="RuleBase" id="RU003946"/>
    </source>
</evidence>
<dbReference type="EMBL" id="CP002347">
    <property type="protein sequence ID" value="ADR19525.1"/>
    <property type="molecule type" value="Genomic_DNA"/>
</dbReference>
<dbReference type="InterPro" id="IPR019546">
    <property type="entry name" value="TAT_signal_bac_arc"/>
</dbReference>
<keyword evidence="3" id="KW-0862">Zinc</keyword>
<dbReference type="AlphaFoldDB" id="E4TFF2"/>
<dbReference type="InterPro" id="IPR017850">
    <property type="entry name" value="Alkaline_phosphatase_core_sf"/>
</dbReference>
<dbReference type="PRINTS" id="PR00113">
    <property type="entry name" value="ALKPHPHTASE"/>
</dbReference>
<comment type="cofactor">
    <cofactor evidence="3">
        <name>Mg(2+)</name>
        <dbReference type="ChEBI" id="CHEBI:18420"/>
    </cofactor>
    <text evidence="3">Binds 1 Mg(2+) ion.</text>
</comment>
<evidence type="ECO:0000256" key="1">
    <source>
        <dbReference type="ARBA" id="ARBA00022553"/>
    </source>
</evidence>
<feature type="binding site" evidence="3">
    <location>
        <position position="143"/>
    </location>
    <ligand>
        <name>Mg(2+)</name>
        <dbReference type="ChEBI" id="CHEBI:18420"/>
    </ligand>
</feature>
<dbReference type="KEGG" id="cni:Calni_1618"/>
<dbReference type="SMR" id="E4TFF2"/>
<feature type="binding site" evidence="3">
    <location>
        <position position="320"/>
    </location>
    <ligand>
        <name>Zn(2+)</name>
        <dbReference type="ChEBI" id="CHEBI:29105"/>
        <label>2</label>
    </ligand>
</feature>
<comment type="cofactor">
    <cofactor evidence="3">
        <name>Zn(2+)</name>
        <dbReference type="ChEBI" id="CHEBI:29105"/>
    </cofactor>
    <text evidence="3">Binds 2 Zn(2+) ions.</text>
</comment>
<feature type="active site" description="Phosphoserine intermediate" evidence="2">
    <location>
        <position position="92"/>
    </location>
</feature>
<dbReference type="NCBIfam" id="TIGR01409">
    <property type="entry name" value="TAT_signal_seq"/>
    <property type="match status" value="1"/>
</dbReference>
<reference key="1">
    <citation type="submission" date="2010-11" db="EMBL/GenBank/DDBJ databases">
        <title>The complete genome of chromosome of Calditerrivibrio nitroreducens DSM 19672.</title>
        <authorList>
            <consortium name="US DOE Joint Genome Institute (JGI-PGF)"/>
            <person name="Lucas S."/>
            <person name="Copeland A."/>
            <person name="Lapidus A."/>
            <person name="Bruce D."/>
            <person name="Goodwin L."/>
            <person name="Pitluck S."/>
            <person name="Kyrpides N."/>
            <person name="Mavromatis K."/>
            <person name="Ivanova N."/>
            <person name="Mikhailova N."/>
            <person name="Zeytun A."/>
            <person name="Brettin T."/>
            <person name="Detter J.C."/>
            <person name="Tapia R."/>
            <person name="Han C."/>
            <person name="Land M."/>
            <person name="Hauser L."/>
            <person name="Markowitz V."/>
            <person name="Cheng J.-F."/>
            <person name="Hugenholtz P."/>
            <person name="Woyke T."/>
            <person name="Wu D."/>
            <person name="Spring S."/>
            <person name="Schroeder M."/>
            <person name="Brambilla E."/>
            <person name="Klenk H.-P."/>
            <person name="Eisen J.A."/>
        </authorList>
    </citation>
    <scope>NUCLEOTIDE SEQUENCE [LARGE SCALE GENOMIC DNA]</scope>
    <source>
        <strain>DSM 19672</strain>
    </source>
</reference>
<dbReference type="GO" id="GO:0004035">
    <property type="term" value="F:alkaline phosphatase activity"/>
    <property type="evidence" value="ECO:0007669"/>
    <property type="project" value="UniProtKB-EC"/>
</dbReference>
<dbReference type="eggNOG" id="COG1785">
    <property type="taxonomic scope" value="Bacteria"/>
</dbReference>
<keyword evidence="3" id="KW-0460">Magnesium</keyword>
<reference evidence="5 6" key="2">
    <citation type="journal article" date="2011" name="Stand. Genomic Sci.">
        <title>Complete genome sequence of Calditerrivibrio nitroreducens type strain (Yu37-1).</title>
        <authorList>
            <person name="Pitluck S."/>
            <person name="Sikorski J."/>
            <person name="Zeytun A."/>
            <person name="Lapidus A."/>
            <person name="Nolan M."/>
            <person name="Lucas S."/>
            <person name="Hammon N."/>
            <person name="Deshpande S."/>
            <person name="Cheng J.F."/>
            <person name="Tapia R."/>
            <person name="Han C."/>
            <person name="Goodwin L."/>
            <person name="Liolios K."/>
            <person name="Pagani I."/>
            <person name="Ivanova N."/>
            <person name="Mavromatis K."/>
            <person name="Pati A."/>
            <person name="Chen A."/>
            <person name="Palaniappan K."/>
            <person name="Hauser L."/>
            <person name="Chang Y.J."/>
            <person name="Jeffries C.D."/>
            <person name="Detter J.C."/>
            <person name="Brambilla E."/>
            <person name="Djao O.D."/>
            <person name="Rohde M."/>
            <person name="Spring S."/>
            <person name="Goker M."/>
            <person name="Woyke T."/>
            <person name="Bristow J."/>
            <person name="Eisen J.A."/>
            <person name="Markowitz V."/>
            <person name="Hugenholtz P."/>
            <person name="Kyrpides N.C."/>
            <person name="Klenk H.P."/>
            <person name="Land M."/>
        </authorList>
    </citation>
    <scope>NUCLEOTIDE SEQUENCE [LARGE SCALE GENOMIC DNA]</scope>
    <source>
        <strain evidence="6">DSM 19672 / NBRC 101217 / Yu37-1</strain>
    </source>
</reference>
<keyword evidence="6" id="KW-1185">Reference proteome</keyword>
<sequence precursor="true">MKRRDFLKISAAAGILMATSNELLAKRMEPAKGHGIIFIVGDGMPLGVMKGMKTVFEKDMNYQSSIYSLLTDPKSIISLQNTSSLSSVVTDSAPASVAWGAGSKTVNRSLSVLPDGRNLKTILELAKENGLSCGVVTTTRLTHATPAAWYSHDSNRDNEDRIAEDLLNLKLDVALGGGDKHFNPTTRKDKMDLYSKFVENGYDVVKTKKELIDGFNSSKPLLGVFNKSHLSYYVDRLNDKTLGEKQPDLSEMTLAALNRLSKNPKGFILQIEAGRIDHASHANDAWGAIMDCYELDKTVATVMEYIKKNPRTLLIITSDHGNSGWGINGSGPEYNDSTEGLFFYKNNKASFEYMIKLMKNKDLKTVKDIFEEYTTTKITDAEAEAIYNGLNNKREFVINDQWYEPEATMGRILASSKYTANGEKLSKPAILRRGNVNWTSTNHTAEDQIVITYGHLSHQLDIRNYIDNTDLFKYMTKFFKINYKNPQMTADEARSFLKSVSLKEWQEHLKLHIS</sequence>
<keyword evidence="1" id="KW-0597">Phosphoprotein</keyword>
<name>E4TFF2_CALNY</name>
<dbReference type="PANTHER" id="PTHR11596">
    <property type="entry name" value="ALKALINE PHOSPHATASE"/>
    <property type="match status" value="1"/>
</dbReference>
<dbReference type="SMART" id="SM00098">
    <property type="entry name" value="alkPPc"/>
    <property type="match status" value="1"/>
</dbReference>
<dbReference type="InterPro" id="IPR001952">
    <property type="entry name" value="Alkaline_phosphatase"/>
</dbReference>
<keyword evidence="3" id="KW-0479">Metal-binding</keyword>
<feature type="binding site" evidence="3">
    <location>
        <position position="42"/>
    </location>
    <ligand>
        <name>Zn(2+)</name>
        <dbReference type="ChEBI" id="CHEBI:29105"/>
        <label>2</label>
    </ligand>
</feature>
<feature type="binding site" evidence="3">
    <location>
        <position position="277"/>
    </location>
    <ligand>
        <name>Zn(2+)</name>
        <dbReference type="ChEBI" id="CHEBI:29105"/>
        <label>2</label>
    </ligand>
</feature>
<feature type="binding site" evidence="3">
    <location>
        <position position="272"/>
    </location>
    <ligand>
        <name>Mg(2+)</name>
        <dbReference type="ChEBI" id="CHEBI:18420"/>
    </ligand>
</feature>
<evidence type="ECO:0000313" key="6">
    <source>
        <dbReference type="Proteomes" id="UP000007039"/>
    </source>
</evidence>
<dbReference type="OrthoDB" id="9794455at2"/>
<feature type="binding site" evidence="3">
    <location>
        <position position="145"/>
    </location>
    <ligand>
        <name>Mg(2+)</name>
        <dbReference type="ChEBI" id="CHEBI:18420"/>
    </ligand>
</feature>
<dbReference type="SUPFAM" id="SSF53649">
    <property type="entry name" value="Alkaline phosphatase-like"/>
    <property type="match status" value="1"/>
</dbReference>
<feature type="binding site" evidence="3">
    <location>
        <position position="42"/>
    </location>
    <ligand>
        <name>Mg(2+)</name>
        <dbReference type="ChEBI" id="CHEBI:18420"/>
    </ligand>
</feature>
<feature type="binding site" evidence="3">
    <location>
        <position position="281"/>
    </location>
    <ligand>
        <name>Zn(2+)</name>
        <dbReference type="ChEBI" id="CHEBI:29105"/>
        <label>2</label>
    </ligand>
</feature>
<dbReference type="Gene3D" id="3.40.720.10">
    <property type="entry name" value="Alkaline Phosphatase, subunit A"/>
    <property type="match status" value="1"/>
</dbReference>
<proteinExistence type="inferred from homology"/>
<comment type="similarity">
    <text evidence="4">Belongs to the alkaline phosphatase family.</text>
</comment>
<organism evidence="5 6">
    <name type="scientific">Calditerrivibrio nitroreducens (strain DSM 19672 / NBRC 101217 / Yu37-1)</name>
    <dbReference type="NCBI Taxonomy" id="768670"/>
    <lineage>
        <taxon>Bacteria</taxon>
        <taxon>Pseudomonadati</taxon>
        <taxon>Deferribacterota</taxon>
        <taxon>Deferribacteres</taxon>
        <taxon>Deferribacterales</taxon>
        <taxon>Calditerrivibrionaceae</taxon>
    </lineage>
</organism>
<dbReference type="STRING" id="768670.Calni_1618"/>